<dbReference type="Proteomes" id="UP000650628">
    <property type="component" value="Unassembled WGS sequence"/>
</dbReference>
<dbReference type="AlphaFoldDB" id="A0A8J3TI55"/>
<feature type="transmembrane region" description="Helical" evidence="8">
    <location>
        <begin position="276"/>
        <end position="292"/>
    </location>
</feature>
<keyword evidence="5 8" id="KW-0812">Transmembrane</keyword>
<feature type="transmembrane region" description="Helical" evidence="8">
    <location>
        <begin position="62"/>
        <end position="82"/>
    </location>
</feature>
<evidence type="ECO:0000256" key="3">
    <source>
        <dbReference type="ARBA" id="ARBA00022475"/>
    </source>
</evidence>
<keyword evidence="6 8" id="KW-1133">Transmembrane helix</keyword>
<keyword evidence="4" id="KW-0997">Cell inner membrane</keyword>
<reference evidence="9 10" key="1">
    <citation type="submission" date="2021-01" db="EMBL/GenBank/DDBJ databases">
        <title>Whole genome shotgun sequence of Planotetraspora mira NBRC 15435.</title>
        <authorList>
            <person name="Komaki H."/>
            <person name="Tamura T."/>
        </authorList>
    </citation>
    <scope>NUCLEOTIDE SEQUENCE [LARGE SCALE GENOMIC DNA]</scope>
    <source>
        <strain evidence="9 10">NBRC 15435</strain>
    </source>
</reference>
<evidence type="ECO:0000313" key="10">
    <source>
        <dbReference type="Proteomes" id="UP000650628"/>
    </source>
</evidence>
<keyword evidence="2" id="KW-0813">Transport</keyword>
<feature type="transmembrane region" description="Helical" evidence="8">
    <location>
        <begin position="323"/>
        <end position="342"/>
    </location>
</feature>
<keyword evidence="10" id="KW-1185">Reference proteome</keyword>
<evidence type="ECO:0000256" key="7">
    <source>
        <dbReference type="ARBA" id="ARBA00023136"/>
    </source>
</evidence>
<sequence length="351" mass="35459">MTAQETSVPSPSAGPQEAPVAARVPERVAAAARRFGLVVLLIVLLPVFAALNPAFATYGNSMIVLQSVAVVGVVALGVTVSMTTGGFDLSAGACVGFVVMVTALTMVRFNLTGGTAIAVGLAAGLVVAAVNVLLTVVAKVPDLVATLGTMFLFQGLALIVTSGQSVSAGMTVAGAPAPGRYTEGFVWLGGGTVASVPVPVIVFAVLAAAVYVFLNHTRWGRALYAIGGNAEAARLAGVRVARYRALAYAISGLCAALGGILLSARLGRGDVGAGDPYLLQSVAAALIGFAVLGANRPNALGTVVGALFIGVLINGLTMLNAPYYTQTFVQGALLVGALVLSYTGRRERSDR</sequence>
<accession>A0A8J3TI55</accession>
<keyword evidence="3" id="KW-1003">Cell membrane</keyword>
<dbReference type="PANTHER" id="PTHR32196">
    <property type="entry name" value="ABC TRANSPORTER PERMEASE PROTEIN YPHD-RELATED-RELATED"/>
    <property type="match status" value="1"/>
</dbReference>
<proteinExistence type="predicted"/>
<feature type="transmembrane region" description="Helical" evidence="8">
    <location>
        <begin position="185"/>
        <end position="214"/>
    </location>
</feature>
<dbReference type="EMBL" id="BOOO01000001">
    <property type="protein sequence ID" value="GII26863.1"/>
    <property type="molecule type" value="Genomic_DNA"/>
</dbReference>
<evidence type="ECO:0000256" key="6">
    <source>
        <dbReference type="ARBA" id="ARBA00022989"/>
    </source>
</evidence>
<protein>
    <submittedName>
        <fullName evidence="9">Monosaccharide-transporting ATPase</fullName>
    </submittedName>
</protein>
<comment type="subcellular location">
    <subcellularLocation>
        <location evidence="1">Cell membrane</location>
        <topology evidence="1">Multi-pass membrane protein</topology>
    </subcellularLocation>
</comment>
<feature type="transmembrane region" description="Helical" evidence="8">
    <location>
        <begin position="143"/>
        <end position="165"/>
    </location>
</feature>
<dbReference type="CDD" id="cd06579">
    <property type="entry name" value="TM_PBP1_transp_AraH_like"/>
    <property type="match status" value="1"/>
</dbReference>
<dbReference type="Pfam" id="PF02653">
    <property type="entry name" value="BPD_transp_2"/>
    <property type="match status" value="1"/>
</dbReference>
<feature type="transmembrane region" description="Helical" evidence="8">
    <location>
        <begin position="299"/>
        <end position="317"/>
    </location>
</feature>
<dbReference type="GO" id="GO:0022857">
    <property type="term" value="F:transmembrane transporter activity"/>
    <property type="evidence" value="ECO:0007669"/>
    <property type="project" value="InterPro"/>
</dbReference>
<dbReference type="PANTHER" id="PTHR32196:SF21">
    <property type="entry name" value="ABC TRANSPORTER PERMEASE PROTEIN YPHD-RELATED"/>
    <property type="match status" value="1"/>
</dbReference>
<evidence type="ECO:0000256" key="5">
    <source>
        <dbReference type="ARBA" id="ARBA00022692"/>
    </source>
</evidence>
<comment type="caution">
    <text evidence="9">The sequence shown here is derived from an EMBL/GenBank/DDBJ whole genome shotgun (WGS) entry which is preliminary data.</text>
</comment>
<keyword evidence="7 8" id="KW-0472">Membrane</keyword>
<dbReference type="RefSeq" id="WP_203950934.1">
    <property type="nucleotide sequence ID" value="NZ_BOOO01000001.1"/>
</dbReference>
<evidence type="ECO:0000256" key="2">
    <source>
        <dbReference type="ARBA" id="ARBA00022448"/>
    </source>
</evidence>
<evidence type="ECO:0000313" key="9">
    <source>
        <dbReference type="EMBL" id="GII26863.1"/>
    </source>
</evidence>
<organism evidence="9 10">
    <name type="scientific">Planotetraspora mira</name>
    <dbReference type="NCBI Taxonomy" id="58121"/>
    <lineage>
        <taxon>Bacteria</taxon>
        <taxon>Bacillati</taxon>
        <taxon>Actinomycetota</taxon>
        <taxon>Actinomycetes</taxon>
        <taxon>Streptosporangiales</taxon>
        <taxon>Streptosporangiaceae</taxon>
        <taxon>Planotetraspora</taxon>
    </lineage>
</organism>
<feature type="transmembrane region" description="Helical" evidence="8">
    <location>
        <begin position="245"/>
        <end position="264"/>
    </location>
</feature>
<dbReference type="GO" id="GO:0005886">
    <property type="term" value="C:plasma membrane"/>
    <property type="evidence" value="ECO:0007669"/>
    <property type="project" value="UniProtKB-SubCell"/>
</dbReference>
<dbReference type="InterPro" id="IPR001851">
    <property type="entry name" value="ABC_transp_permease"/>
</dbReference>
<feature type="transmembrane region" description="Helical" evidence="8">
    <location>
        <begin position="89"/>
        <end position="109"/>
    </location>
</feature>
<evidence type="ECO:0000256" key="4">
    <source>
        <dbReference type="ARBA" id="ARBA00022519"/>
    </source>
</evidence>
<name>A0A8J3TI55_9ACTN</name>
<evidence type="ECO:0000256" key="8">
    <source>
        <dbReference type="SAM" id="Phobius"/>
    </source>
</evidence>
<gene>
    <name evidence="9" type="ORF">Pmi06nite_03050</name>
</gene>
<evidence type="ECO:0000256" key="1">
    <source>
        <dbReference type="ARBA" id="ARBA00004651"/>
    </source>
</evidence>
<feature type="transmembrane region" description="Helical" evidence="8">
    <location>
        <begin position="35"/>
        <end position="56"/>
    </location>
</feature>
<feature type="transmembrane region" description="Helical" evidence="8">
    <location>
        <begin position="115"/>
        <end position="136"/>
    </location>
</feature>